<feature type="compositionally biased region" description="Gly residues" evidence="1">
    <location>
        <begin position="147"/>
        <end position="158"/>
    </location>
</feature>
<evidence type="ECO:0000256" key="1">
    <source>
        <dbReference type="SAM" id="MobiDB-lite"/>
    </source>
</evidence>
<evidence type="ECO:0000313" key="2">
    <source>
        <dbReference type="EMBL" id="GIL86640.1"/>
    </source>
</evidence>
<sequence length="274" mass="27622">MPISISGCFLGPCACACACGTMLQDPRPYLDDFQVVAQTARAAAHQVSTAAPAVAQGAVRVSRAGAKAARRTRWLWKPTLWVMAPLRHAAVRRLLDDREPGGGSDAASTTTAGGSGIGNSPVVLAAEGLAQAVQPLLTSSRGSETASGGGSTNGGGGSPKSEHRNRKGYRSDPDEPQPVLHQPSALAPAGTAEVIEMGGGVGGEGGGVSGVSDTAAALFSGAKHTVKGVMQTGFQAGHALSQQLRPRATTLKGHRGEGETEGEGEGADLEQGIV</sequence>
<dbReference type="OrthoDB" id="548102at2759"/>
<feature type="region of interest" description="Disordered" evidence="1">
    <location>
        <begin position="97"/>
        <end position="118"/>
    </location>
</feature>
<dbReference type="EMBL" id="BNCP01000036">
    <property type="protein sequence ID" value="GIL86640.1"/>
    <property type="molecule type" value="Genomic_DNA"/>
</dbReference>
<evidence type="ECO:0000313" key="3">
    <source>
        <dbReference type="Proteomes" id="UP000747110"/>
    </source>
</evidence>
<reference evidence="2" key="1">
    <citation type="journal article" date="2021" name="Proc. Natl. Acad. Sci. U.S.A.">
        <title>Three genomes in the algal genus Volvox reveal the fate of a haploid sex-determining region after a transition to homothallism.</title>
        <authorList>
            <person name="Yamamoto K."/>
            <person name="Hamaji T."/>
            <person name="Kawai-Toyooka H."/>
            <person name="Matsuzaki R."/>
            <person name="Takahashi F."/>
            <person name="Nishimura Y."/>
            <person name="Kawachi M."/>
            <person name="Noguchi H."/>
            <person name="Minakuchi Y."/>
            <person name="Umen J.G."/>
            <person name="Toyoda A."/>
            <person name="Nozaki H."/>
        </authorList>
    </citation>
    <scope>NUCLEOTIDE SEQUENCE</scope>
    <source>
        <strain evidence="2">NIES-3786</strain>
    </source>
</reference>
<gene>
    <name evidence="2" type="ORF">Vretifemale_14913</name>
</gene>
<proteinExistence type="predicted"/>
<protein>
    <submittedName>
        <fullName evidence="2">Uncharacterized protein</fullName>
    </submittedName>
</protein>
<name>A0A8J4CPV6_9CHLO</name>
<accession>A0A8J4CPV6</accession>
<comment type="caution">
    <text evidence="2">The sequence shown here is derived from an EMBL/GenBank/DDBJ whole genome shotgun (WGS) entry which is preliminary data.</text>
</comment>
<organism evidence="2 3">
    <name type="scientific">Volvox reticuliferus</name>
    <dbReference type="NCBI Taxonomy" id="1737510"/>
    <lineage>
        <taxon>Eukaryota</taxon>
        <taxon>Viridiplantae</taxon>
        <taxon>Chlorophyta</taxon>
        <taxon>core chlorophytes</taxon>
        <taxon>Chlorophyceae</taxon>
        <taxon>CS clade</taxon>
        <taxon>Chlamydomonadales</taxon>
        <taxon>Volvocaceae</taxon>
        <taxon>Volvox</taxon>
    </lineage>
</organism>
<dbReference type="Proteomes" id="UP000747110">
    <property type="component" value="Unassembled WGS sequence"/>
</dbReference>
<feature type="region of interest" description="Disordered" evidence="1">
    <location>
        <begin position="139"/>
        <end position="183"/>
    </location>
</feature>
<keyword evidence="3" id="KW-1185">Reference proteome</keyword>
<feature type="region of interest" description="Disordered" evidence="1">
    <location>
        <begin position="250"/>
        <end position="274"/>
    </location>
</feature>
<dbReference type="AlphaFoldDB" id="A0A8J4CPV6"/>
<feature type="compositionally biased region" description="Acidic residues" evidence="1">
    <location>
        <begin position="259"/>
        <end position="268"/>
    </location>
</feature>